<organism evidence="4 5">
    <name type="scientific">Streptomyces alkaliterrae</name>
    <dbReference type="NCBI Taxonomy" id="2213162"/>
    <lineage>
        <taxon>Bacteria</taxon>
        <taxon>Bacillati</taxon>
        <taxon>Actinomycetota</taxon>
        <taxon>Actinomycetes</taxon>
        <taxon>Kitasatosporales</taxon>
        <taxon>Streptomycetaceae</taxon>
        <taxon>Streptomyces</taxon>
    </lineage>
</organism>
<name>A0A5P0YVS5_9ACTN</name>
<dbReference type="Proteomes" id="UP000525686">
    <property type="component" value="Unassembled WGS sequence"/>
</dbReference>
<dbReference type="AlphaFoldDB" id="A0A5P0YVS5"/>
<dbReference type="Proteomes" id="UP000517765">
    <property type="component" value="Unassembled WGS sequence"/>
</dbReference>
<dbReference type="Proteomes" id="UP000320857">
    <property type="component" value="Unassembled WGS sequence"/>
</dbReference>
<evidence type="ECO:0000313" key="2">
    <source>
        <dbReference type="EMBL" id="MBB1255460.1"/>
    </source>
</evidence>
<dbReference type="EMBL" id="VJYK02000282">
    <property type="protein sequence ID" value="MQS04396.1"/>
    <property type="molecule type" value="Genomic_DNA"/>
</dbReference>
<dbReference type="OrthoDB" id="4191530at2"/>
<feature type="region of interest" description="Disordered" evidence="1">
    <location>
        <begin position="46"/>
        <end position="75"/>
    </location>
</feature>
<evidence type="ECO:0000256" key="1">
    <source>
        <dbReference type="SAM" id="MobiDB-lite"/>
    </source>
</evidence>
<reference evidence="6 7" key="2">
    <citation type="submission" date="2020-05" db="EMBL/GenBank/DDBJ databases">
        <title>Classification of alakaliphilic streptomycetes isolated from an alkaline soil next to Lonar Crater, India and a proposal for the recognition of Streptomyces alkaliterrae sp. nov.</title>
        <authorList>
            <person name="Golinska P."/>
        </authorList>
    </citation>
    <scope>NUCLEOTIDE SEQUENCE [LARGE SCALE GENOMIC DNA]</scope>
    <source>
        <strain evidence="7">OF3</strain>
        <strain evidence="6">OF8</strain>
    </source>
</reference>
<dbReference type="EMBL" id="JABJXA010000012">
    <property type="protein sequence ID" value="MBB1257907.1"/>
    <property type="molecule type" value="Genomic_DNA"/>
</dbReference>
<dbReference type="EMBL" id="JABJWZ010000206">
    <property type="protein sequence ID" value="MBB1255460.1"/>
    <property type="molecule type" value="Genomic_DNA"/>
</dbReference>
<keyword evidence="5" id="KW-1185">Reference proteome</keyword>
<proteinExistence type="predicted"/>
<evidence type="ECO:0000313" key="3">
    <source>
        <dbReference type="EMBL" id="MBB1257907.1"/>
    </source>
</evidence>
<evidence type="ECO:0000313" key="4">
    <source>
        <dbReference type="EMBL" id="MQS04396.1"/>
    </source>
</evidence>
<dbReference type="RefSeq" id="WP_143650285.1">
    <property type="nucleotide sequence ID" value="NZ_JABJWZ010000206.1"/>
</dbReference>
<protein>
    <submittedName>
        <fullName evidence="4">Uncharacterized protein</fullName>
    </submittedName>
</protein>
<gene>
    <name evidence="4" type="ORF">FNX44_021490</name>
    <name evidence="2" type="ORF">H3146_19175</name>
    <name evidence="3" type="ORF">H3147_03565</name>
</gene>
<reference evidence="2" key="3">
    <citation type="journal article" name="Syst. Appl. Microbiol.">
        <title>Streptomyces alkaliterrae sp. nov., isolated from an alkaline soil, and emended descriptions of Streptomyces alkaliphilus, Streptomyces calidiresistens and Streptomyces durbertensis.</title>
        <authorList>
            <person name="Swiecimska M."/>
            <person name="Golinska P."/>
            <person name="Nouioui I."/>
            <person name="Wypij M."/>
            <person name="Rai M."/>
            <person name="Sangal V."/>
            <person name="Goodfellow M."/>
        </authorList>
    </citation>
    <scope>NUCLEOTIDE SEQUENCE</scope>
    <source>
        <strain evidence="2">OF3</strain>
        <strain evidence="3">OF8</strain>
    </source>
</reference>
<sequence length="139" mass="14703">MRLTRTRKRSAVAAGLTILAVGFPVVSATAAEISGSRLPFSIAASGSAEDKDRFKGQSSGKVKVCGDVPTNDRKTFSGTVREDKRFMPDPQIASMSRGYWESKGCGSSKSTNRGGTYYTTASWAGVSGSRAYGYVAAEN</sequence>
<evidence type="ECO:0000313" key="6">
    <source>
        <dbReference type="Proteomes" id="UP000517765"/>
    </source>
</evidence>
<evidence type="ECO:0000313" key="7">
    <source>
        <dbReference type="Proteomes" id="UP000525686"/>
    </source>
</evidence>
<evidence type="ECO:0000313" key="5">
    <source>
        <dbReference type="Proteomes" id="UP000320857"/>
    </source>
</evidence>
<reference evidence="4 5" key="1">
    <citation type="submission" date="2019-10" db="EMBL/GenBank/DDBJ databases">
        <title>Streptomyces sp. nov., a novel actinobacterium isolated from alkaline environment.</title>
        <authorList>
            <person name="Golinska P."/>
        </authorList>
    </citation>
    <scope>NUCLEOTIDE SEQUENCE [LARGE SCALE GENOMIC DNA]</scope>
    <source>
        <strain evidence="4 5">OF1</strain>
    </source>
</reference>
<comment type="caution">
    <text evidence="4">The sequence shown here is derived from an EMBL/GenBank/DDBJ whole genome shotgun (WGS) entry which is preliminary data.</text>
</comment>
<accession>A0A5P0YVS5</accession>